<keyword evidence="2" id="KW-1185">Reference proteome</keyword>
<evidence type="ECO:0000313" key="2">
    <source>
        <dbReference type="Proteomes" id="UP000823775"/>
    </source>
</evidence>
<gene>
    <name evidence="1" type="ORF">HAX54_020891</name>
</gene>
<feature type="non-terminal residue" evidence="1">
    <location>
        <position position="1"/>
    </location>
</feature>
<reference evidence="1 2" key="1">
    <citation type="journal article" date="2021" name="BMC Genomics">
        <title>Datura genome reveals duplications of psychoactive alkaloid biosynthetic genes and high mutation rate following tissue culture.</title>
        <authorList>
            <person name="Rajewski A."/>
            <person name="Carter-House D."/>
            <person name="Stajich J."/>
            <person name="Litt A."/>
        </authorList>
    </citation>
    <scope>NUCLEOTIDE SEQUENCE [LARGE SCALE GENOMIC DNA]</scope>
    <source>
        <strain evidence="1">AR-01</strain>
    </source>
</reference>
<protein>
    <submittedName>
        <fullName evidence="1">Uncharacterized protein</fullName>
    </submittedName>
</protein>
<organism evidence="1 2">
    <name type="scientific">Datura stramonium</name>
    <name type="common">Jimsonweed</name>
    <name type="synonym">Common thornapple</name>
    <dbReference type="NCBI Taxonomy" id="4076"/>
    <lineage>
        <taxon>Eukaryota</taxon>
        <taxon>Viridiplantae</taxon>
        <taxon>Streptophyta</taxon>
        <taxon>Embryophyta</taxon>
        <taxon>Tracheophyta</taxon>
        <taxon>Spermatophyta</taxon>
        <taxon>Magnoliopsida</taxon>
        <taxon>eudicotyledons</taxon>
        <taxon>Gunneridae</taxon>
        <taxon>Pentapetalae</taxon>
        <taxon>asterids</taxon>
        <taxon>lamiids</taxon>
        <taxon>Solanales</taxon>
        <taxon>Solanaceae</taxon>
        <taxon>Solanoideae</taxon>
        <taxon>Datureae</taxon>
        <taxon>Datura</taxon>
    </lineage>
</organism>
<feature type="non-terminal residue" evidence="1">
    <location>
        <position position="53"/>
    </location>
</feature>
<accession>A0ABS8URS1</accession>
<comment type="caution">
    <text evidence="1">The sequence shown here is derived from an EMBL/GenBank/DDBJ whole genome shotgun (WGS) entry which is preliminary data.</text>
</comment>
<sequence>KVRDRSISQRKISAFSFVTRSDGFQFLSTSSAPPRQLRVTELFLRDELRATGL</sequence>
<evidence type="ECO:0000313" key="1">
    <source>
        <dbReference type="EMBL" id="MCD9637556.1"/>
    </source>
</evidence>
<dbReference type="EMBL" id="JACEIK010002509">
    <property type="protein sequence ID" value="MCD9637556.1"/>
    <property type="molecule type" value="Genomic_DNA"/>
</dbReference>
<proteinExistence type="predicted"/>
<dbReference type="Proteomes" id="UP000823775">
    <property type="component" value="Unassembled WGS sequence"/>
</dbReference>
<name>A0ABS8URS1_DATST</name>